<comment type="caution">
    <text evidence="2">The sequence shown here is derived from an EMBL/GenBank/DDBJ whole genome shotgun (WGS) entry which is preliminary data.</text>
</comment>
<dbReference type="EMBL" id="JAWZYT010002113">
    <property type="protein sequence ID" value="KAK4306582.1"/>
    <property type="molecule type" value="Genomic_DNA"/>
</dbReference>
<evidence type="ECO:0000256" key="1">
    <source>
        <dbReference type="SAM" id="MobiDB-lite"/>
    </source>
</evidence>
<feature type="compositionally biased region" description="Basic residues" evidence="1">
    <location>
        <begin position="1"/>
        <end position="13"/>
    </location>
</feature>
<reference evidence="2" key="1">
    <citation type="submission" date="2023-11" db="EMBL/GenBank/DDBJ databases">
        <title>Genome assemblies of two species of porcelain crab, Petrolisthes cinctipes and Petrolisthes manimaculis (Anomura: Porcellanidae).</title>
        <authorList>
            <person name="Angst P."/>
        </authorList>
    </citation>
    <scope>NUCLEOTIDE SEQUENCE</scope>
    <source>
        <strain evidence="2">PB745_02</strain>
        <tissue evidence="2">Gill</tissue>
    </source>
</reference>
<feature type="compositionally biased region" description="Basic and acidic residues" evidence="1">
    <location>
        <begin position="29"/>
        <end position="73"/>
    </location>
</feature>
<evidence type="ECO:0000313" key="3">
    <source>
        <dbReference type="Proteomes" id="UP001292094"/>
    </source>
</evidence>
<proteinExistence type="predicted"/>
<name>A0AAE1PFR7_9EUCA</name>
<keyword evidence="3" id="KW-1185">Reference proteome</keyword>
<dbReference type="AlphaFoldDB" id="A0AAE1PFR7"/>
<accession>A0AAE1PFR7</accession>
<protein>
    <submittedName>
        <fullName evidence="2">Uncharacterized protein</fullName>
    </submittedName>
</protein>
<feature type="region of interest" description="Disordered" evidence="1">
    <location>
        <begin position="1"/>
        <end position="73"/>
    </location>
</feature>
<dbReference type="Proteomes" id="UP001292094">
    <property type="component" value="Unassembled WGS sequence"/>
</dbReference>
<evidence type="ECO:0000313" key="2">
    <source>
        <dbReference type="EMBL" id="KAK4306582.1"/>
    </source>
</evidence>
<gene>
    <name evidence="2" type="ORF">Pmani_021630</name>
</gene>
<sequence>MKRGSGGRGRRWVMKGWKGDGREDEIADKEEKRDGTGDEEREWRRNEMADEGKRESGTGDGERGWDGRDEELR</sequence>
<organism evidence="2 3">
    <name type="scientific">Petrolisthes manimaculis</name>
    <dbReference type="NCBI Taxonomy" id="1843537"/>
    <lineage>
        <taxon>Eukaryota</taxon>
        <taxon>Metazoa</taxon>
        <taxon>Ecdysozoa</taxon>
        <taxon>Arthropoda</taxon>
        <taxon>Crustacea</taxon>
        <taxon>Multicrustacea</taxon>
        <taxon>Malacostraca</taxon>
        <taxon>Eumalacostraca</taxon>
        <taxon>Eucarida</taxon>
        <taxon>Decapoda</taxon>
        <taxon>Pleocyemata</taxon>
        <taxon>Anomura</taxon>
        <taxon>Galatheoidea</taxon>
        <taxon>Porcellanidae</taxon>
        <taxon>Petrolisthes</taxon>
    </lineage>
</organism>